<dbReference type="AlphaFoldDB" id="A0A284SAF4"/>
<dbReference type="STRING" id="47428.A0A284SAF4"/>
<dbReference type="Proteomes" id="UP000219338">
    <property type="component" value="Unassembled WGS sequence"/>
</dbReference>
<gene>
    <name evidence="1" type="ORF">ARMOST_21568</name>
</gene>
<evidence type="ECO:0000313" key="1">
    <source>
        <dbReference type="EMBL" id="SJL17997.1"/>
    </source>
</evidence>
<proteinExistence type="predicted"/>
<evidence type="ECO:0000313" key="2">
    <source>
        <dbReference type="Proteomes" id="UP000219338"/>
    </source>
</evidence>
<keyword evidence="2" id="KW-1185">Reference proteome</keyword>
<name>A0A284SAF4_ARMOS</name>
<accession>A0A284SAF4</accession>
<dbReference type="OrthoDB" id="425534at2759"/>
<reference evidence="2" key="1">
    <citation type="journal article" date="2017" name="Nat. Ecol. Evol.">
        <title>Genome expansion and lineage-specific genetic innovations in the forest pathogenic fungi Armillaria.</title>
        <authorList>
            <person name="Sipos G."/>
            <person name="Prasanna A.N."/>
            <person name="Walter M.C."/>
            <person name="O'Connor E."/>
            <person name="Balint B."/>
            <person name="Krizsan K."/>
            <person name="Kiss B."/>
            <person name="Hess J."/>
            <person name="Varga T."/>
            <person name="Slot J."/>
            <person name="Riley R."/>
            <person name="Boka B."/>
            <person name="Rigling D."/>
            <person name="Barry K."/>
            <person name="Lee J."/>
            <person name="Mihaltcheva S."/>
            <person name="LaButti K."/>
            <person name="Lipzen A."/>
            <person name="Waldron R."/>
            <person name="Moloney N.M."/>
            <person name="Sperisen C."/>
            <person name="Kredics L."/>
            <person name="Vagvoelgyi C."/>
            <person name="Patrignani A."/>
            <person name="Fitzpatrick D."/>
            <person name="Nagy I."/>
            <person name="Doyle S."/>
            <person name="Anderson J.B."/>
            <person name="Grigoriev I.V."/>
            <person name="Gueldener U."/>
            <person name="Muensterkoetter M."/>
            <person name="Nagy L.G."/>
        </authorList>
    </citation>
    <scope>NUCLEOTIDE SEQUENCE [LARGE SCALE GENOMIC DNA]</scope>
    <source>
        <strain evidence="2">C18/9</strain>
    </source>
</reference>
<dbReference type="EMBL" id="FUEG01000051">
    <property type="protein sequence ID" value="SJL17997.1"/>
    <property type="molecule type" value="Genomic_DNA"/>
</dbReference>
<organism evidence="1 2">
    <name type="scientific">Armillaria ostoyae</name>
    <name type="common">Armillaria root rot fungus</name>
    <dbReference type="NCBI Taxonomy" id="47428"/>
    <lineage>
        <taxon>Eukaryota</taxon>
        <taxon>Fungi</taxon>
        <taxon>Dikarya</taxon>
        <taxon>Basidiomycota</taxon>
        <taxon>Agaricomycotina</taxon>
        <taxon>Agaricomycetes</taxon>
        <taxon>Agaricomycetidae</taxon>
        <taxon>Agaricales</taxon>
        <taxon>Marasmiineae</taxon>
        <taxon>Physalacriaceae</taxon>
        <taxon>Armillaria</taxon>
    </lineage>
</organism>
<sequence length="154" mass="16841">MTLWSLTCTIATDVLILLPEFISSRISPLAVRIPTWELEFEQTLLAFFLNLKVSPSVQRGGEGAVSTFLVGLIRHRSRPSYSSSYYRTSHSTRLNVPIDYSNEDGAKADLVVINLSGRCQTEYKGTVIMNSGGPGGTDVSTFVSAVLILVELVI</sequence>
<protein>
    <submittedName>
        <fullName evidence="1">Uncharacterized protein</fullName>
    </submittedName>
</protein>